<evidence type="ECO:0000313" key="13">
    <source>
        <dbReference type="Proteomes" id="UP000821837"/>
    </source>
</evidence>
<dbReference type="GO" id="GO:0016567">
    <property type="term" value="P:protein ubiquitination"/>
    <property type="evidence" value="ECO:0007669"/>
    <property type="project" value="TreeGrafter"/>
</dbReference>
<keyword evidence="9" id="KW-0472">Membrane</keyword>
<evidence type="ECO:0000256" key="2">
    <source>
        <dbReference type="ARBA" id="ARBA00022679"/>
    </source>
</evidence>
<dbReference type="GO" id="GO:0008270">
    <property type="term" value="F:zinc ion binding"/>
    <property type="evidence" value="ECO:0007669"/>
    <property type="project" value="UniProtKB-KW"/>
</dbReference>
<feature type="compositionally biased region" description="Basic and acidic residues" evidence="10">
    <location>
        <begin position="513"/>
        <end position="523"/>
    </location>
</feature>
<proteinExistence type="predicted"/>
<evidence type="ECO:0000256" key="6">
    <source>
        <dbReference type="ARBA" id="ARBA00022786"/>
    </source>
</evidence>
<dbReference type="PROSITE" id="PS51292">
    <property type="entry name" value="ZF_RING_CH"/>
    <property type="match status" value="3"/>
</dbReference>
<evidence type="ECO:0000256" key="1">
    <source>
        <dbReference type="ARBA" id="ARBA00004141"/>
    </source>
</evidence>
<reference evidence="12" key="2">
    <citation type="submission" date="2021-09" db="EMBL/GenBank/DDBJ databases">
        <authorList>
            <person name="Jia N."/>
            <person name="Wang J."/>
            <person name="Shi W."/>
            <person name="Du L."/>
            <person name="Sun Y."/>
            <person name="Zhan W."/>
            <person name="Jiang J."/>
            <person name="Wang Q."/>
            <person name="Zhang B."/>
            <person name="Ji P."/>
            <person name="Sakyi L.B."/>
            <person name="Cui X."/>
            <person name="Yuan T."/>
            <person name="Jiang B."/>
            <person name="Yang W."/>
            <person name="Lam T.T.-Y."/>
            <person name="Chang Q."/>
            <person name="Ding S."/>
            <person name="Wang X."/>
            <person name="Zhu J."/>
            <person name="Ruan X."/>
            <person name="Zhao L."/>
            <person name="Wei J."/>
            <person name="Que T."/>
            <person name="Du C."/>
            <person name="Cheng J."/>
            <person name="Dai P."/>
            <person name="Han X."/>
            <person name="Huang E."/>
            <person name="Gao Y."/>
            <person name="Liu J."/>
            <person name="Shao H."/>
            <person name="Ye R."/>
            <person name="Li L."/>
            <person name="Wei W."/>
            <person name="Wang X."/>
            <person name="Wang C."/>
            <person name="Huo Q."/>
            <person name="Li W."/>
            <person name="Guo W."/>
            <person name="Chen H."/>
            <person name="Chen S."/>
            <person name="Zhou L."/>
            <person name="Zhou L."/>
            <person name="Ni X."/>
            <person name="Tian J."/>
            <person name="Zhou Y."/>
            <person name="Sheng Y."/>
            <person name="Liu T."/>
            <person name="Pan Y."/>
            <person name="Xia L."/>
            <person name="Li J."/>
            <person name="Zhao F."/>
            <person name="Cao W."/>
        </authorList>
    </citation>
    <scope>NUCLEOTIDE SEQUENCE</scope>
    <source>
        <strain evidence="12">Rsan-2018</strain>
        <tissue evidence="12">Larvae</tissue>
    </source>
</reference>
<dbReference type="SUPFAM" id="SSF57850">
    <property type="entry name" value="RING/U-box"/>
    <property type="match status" value="3"/>
</dbReference>
<dbReference type="InterPro" id="IPR011016">
    <property type="entry name" value="Znf_RING-CH"/>
</dbReference>
<organism evidence="12 13">
    <name type="scientific">Rhipicephalus sanguineus</name>
    <name type="common">Brown dog tick</name>
    <name type="synonym">Ixodes sanguineus</name>
    <dbReference type="NCBI Taxonomy" id="34632"/>
    <lineage>
        <taxon>Eukaryota</taxon>
        <taxon>Metazoa</taxon>
        <taxon>Ecdysozoa</taxon>
        <taxon>Arthropoda</taxon>
        <taxon>Chelicerata</taxon>
        <taxon>Arachnida</taxon>
        <taxon>Acari</taxon>
        <taxon>Parasitiformes</taxon>
        <taxon>Ixodida</taxon>
        <taxon>Ixodoidea</taxon>
        <taxon>Ixodidae</taxon>
        <taxon>Rhipicephalinae</taxon>
        <taxon>Rhipicephalus</taxon>
        <taxon>Rhipicephalus</taxon>
    </lineage>
</organism>
<keyword evidence="5" id="KW-0863">Zinc-finger</keyword>
<name>A0A9D4TAV2_RHISA</name>
<dbReference type="EMBL" id="JABSTV010001245">
    <property type="protein sequence ID" value="KAH7984083.1"/>
    <property type="molecule type" value="Genomic_DNA"/>
</dbReference>
<evidence type="ECO:0000256" key="8">
    <source>
        <dbReference type="ARBA" id="ARBA00022989"/>
    </source>
</evidence>
<keyword evidence="4" id="KW-0479">Metal-binding</keyword>
<dbReference type="SMART" id="SM00744">
    <property type="entry name" value="RINGv"/>
    <property type="match status" value="3"/>
</dbReference>
<evidence type="ECO:0000259" key="11">
    <source>
        <dbReference type="PROSITE" id="PS51292"/>
    </source>
</evidence>
<comment type="caution">
    <text evidence="12">The sequence shown here is derived from an EMBL/GenBank/DDBJ whole genome shotgun (WGS) entry which is preliminary data.</text>
</comment>
<evidence type="ECO:0000256" key="4">
    <source>
        <dbReference type="ARBA" id="ARBA00022723"/>
    </source>
</evidence>
<keyword evidence="7" id="KW-0862">Zinc</keyword>
<feature type="domain" description="RING-CH-type" evidence="11">
    <location>
        <begin position="279"/>
        <end position="339"/>
    </location>
</feature>
<feature type="region of interest" description="Disordered" evidence="10">
    <location>
        <begin position="512"/>
        <end position="535"/>
    </location>
</feature>
<keyword evidence="13" id="KW-1185">Reference proteome</keyword>
<feature type="region of interest" description="Disordered" evidence="10">
    <location>
        <begin position="341"/>
        <end position="413"/>
    </location>
</feature>
<dbReference type="PANTHER" id="PTHR46065">
    <property type="entry name" value="E3 UBIQUITIN-PROTEIN LIGASE MARCH 2/3 FAMILY MEMBER"/>
    <property type="match status" value="1"/>
</dbReference>
<keyword evidence="3" id="KW-0812">Transmembrane</keyword>
<feature type="compositionally biased region" description="Polar residues" evidence="10">
    <location>
        <begin position="401"/>
        <end position="413"/>
    </location>
</feature>
<comment type="subcellular location">
    <subcellularLocation>
        <location evidence="1">Membrane</location>
        <topology evidence="1">Multi-pass membrane protein</topology>
    </subcellularLocation>
</comment>
<dbReference type="Pfam" id="PF12906">
    <property type="entry name" value="RINGv"/>
    <property type="match status" value="3"/>
</dbReference>
<dbReference type="Proteomes" id="UP000821837">
    <property type="component" value="Chromosome 1"/>
</dbReference>
<feature type="domain" description="RING-CH-type" evidence="11">
    <location>
        <begin position="101"/>
        <end position="161"/>
    </location>
</feature>
<keyword evidence="2" id="KW-0808">Transferase</keyword>
<dbReference type="Gene3D" id="3.30.40.10">
    <property type="entry name" value="Zinc/RING finger domain, C3HC4 (zinc finger)"/>
    <property type="match status" value="3"/>
</dbReference>
<gene>
    <name evidence="12" type="ORF">HPB52_016911</name>
</gene>
<dbReference type="GO" id="GO:0016020">
    <property type="term" value="C:membrane"/>
    <property type="evidence" value="ECO:0007669"/>
    <property type="project" value="UniProtKB-SubCell"/>
</dbReference>
<accession>A0A9D4TAV2</accession>
<dbReference type="GO" id="GO:0004842">
    <property type="term" value="F:ubiquitin-protein transferase activity"/>
    <property type="evidence" value="ECO:0007669"/>
    <property type="project" value="TreeGrafter"/>
</dbReference>
<evidence type="ECO:0000256" key="5">
    <source>
        <dbReference type="ARBA" id="ARBA00022771"/>
    </source>
</evidence>
<reference evidence="12" key="1">
    <citation type="journal article" date="2020" name="Cell">
        <title>Large-Scale Comparative Analyses of Tick Genomes Elucidate Their Genetic Diversity and Vector Capacities.</title>
        <authorList>
            <consortium name="Tick Genome and Microbiome Consortium (TIGMIC)"/>
            <person name="Jia N."/>
            <person name="Wang J."/>
            <person name="Shi W."/>
            <person name="Du L."/>
            <person name="Sun Y."/>
            <person name="Zhan W."/>
            <person name="Jiang J.F."/>
            <person name="Wang Q."/>
            <person name="Zhang B."/>
            <person name="Ji P."/>
            <person name="Bell-Sakyi L."/>
            <person name="Cui X.M."/>
            <person name="Yuan T.T."/>
            <person name="Jiang B.G."/>
            <person name="Yang W.F."/>
            <person name="Lam T.T."/>
            <person name="Chang Q.C."/>
            <person name="Ding S.J."/>
            <person name="Wang X.J."/>
            <person name="Zhu J.G."/>
            <person name="Ruan X.D."/>
            <person name="Zhao L."/>
            <person name="Wei J.T."/>
            <person name="Ye R.Z."/>
            <person name="Que T.C."/>
            <person name="Du C.H."/>
            <person name="Zhou Y.H."/>
            <person name="Cheng J.X."/>
            <person name="Dai P.F."/>
            <person name="Guo W.B."/>
            <person name="Han X.H."/>
            <person name="Huang E.J."/>
            <person name="Li L.F."/>
            <person name="Wei W."/>
            <person name="Gao Y.C."/>
            <person name="Liu J.Z."/>
            <person name="Shao H.Z."/>
            <person name="Wang X."/>
            <person name="Wang C.C."/>
            <person name="Yang T.C."/>
            <person name="Huo Q.B."/>
            <person name="Li W."/>
            <person name="Chen H.Y."/>
            <person name="Chen S.E."/>
            <person name="Zhou L.G."/>
            <person name="Ni X.B."/>
            <person name="Tian J.H."/>
            <person name="Sheng Y."/>
            <person name="Liu T."/>
            <person name="Pan Y.S."/>
            <person name="Xia L.Y."/>
            <person name="Li J."/>
            <person name="Zhao F."/>
            <person name="Cao W.C."/>
        </authorList>
    </citation>
    <scope>NUCLEOTIDE SEQUENCE</scope>
    <source>
        <strain evidence="12">Rsan-2018</strain>
    </source>
</reference>
<sequence length="535" mass="58223">MSNHPYENLREERGAASLQSAPREEEGCLVSLSMPCEAMSSIISVVNDHLAFENSSQRGGDDVATRSLENRARTLPIPELVSDSEDDPADDNVSSDTLTDNGVSSVTMCRICHEGDQEESLVSLCSCSGTMGYLHVSCLEHWLNNKNVDVCELCGQRFPMAAQPSNVLGFFHWVSQGVPREEESCRVSWSSPSSSQCPEARSVRHSPYISNFTESSISPGVNDPPTFANSSLNGGDGDVARSKDDKVPPLGIPELVSDSENDPADDNVSLDKPTGSCNEDGSSEVMCRICREGVEEEPLVSPCSCSGTIGFMHVSCLEHWLNSQNVDVCELCAPREEESCLVPSPCDSRSSMSSAVNDQPAFENSSQKGGDDVAAWSQDNRAPSLPEPELVSDSEDDPTDDNVSSDTPTDNGAGSNGAMCRICHEGYQEEQLVSLCSCSGTMGFVHVSCLERWINEKSVDFCELCGQRFPMAARRGDVLRLCDWHNMFLAWQYAHPGRRILTVPSARVVTLGRTERGNDERAAAEPATSGRRRRR</sequence>
<feature type="region of interest" description="Disordered" evidence="10">
    <location>
        <begin position="77"/>
        <end position="99"/>
    </location>
</feature>
<evidence type="ECO:0000256" key="10">
    <source>
        <dbReference type="SAM" id="MobiDB-lite"/>
    </source>
</evidence>
<dbReference type="VEuPathDB" id="VectorBase:RSAN_056686"/>
<keyword evidence="8" id="KW-1133">Transmembrane helix</keyword>
<protein>
    <recommendedName>
        <fullName evidence="11">RING-CH-type domain-containing protein</fullName>
    </recommendedName>
</protein>
<dbReference type="PANTHER" id="PTHR46065:SF3">
    <property type="entry name" value="FI20425P1"/>
    <property type="match status" value="1"/>
</dbReference>
<feature type="compositionally biased region" description="Low complexity" evidence="10">
    <location>
        <begin position="344"/>
        <end position="354"/>
    </location>
</feature>
<evidence type="ECO:0000256" key="7">
    <source>
        <dbReference type="ARBA" id="ARBA00022833"/>
    </source>
</evidence>
<keyword evidence="6" id="KW-0833">Ubl conjugation pathway</keyword>
<feature type="compositionally biased region" description="Basic and acidic residues" evidence="10">
    <location>
        <begin position="238"/>
        <end position="247"/>
    </location>
</feature>
<dbReference type="VEuPathDB" id="VectorBase:RSAN_057980"/>
<evidence type="ECO:0000313" key="12">
    <source>
        <dbReference type="EMBL" id="KAH7984083.1"/>
    </source>
</evidence>
<evidence type="ECO:0000256" key="3">
    <source>
        <dbReference type="ARBA" id="ARBA00022692"/>
    </source>
</evidence>
<feature type="compositionally biased region" description="Acidic residues" evidence="10">
    <location>
        <begin position="390"/>
        <end position="400"/>
    </location>
</feature>
<feature type="region of interest" description="Disordered" evidence="10">
    <location>
        <begin position="214"/>
        <end position="281"/>
    </location>
</feature>
<feature type="region of interest" description="Disordered" evidence="10">
    <location>
        <begin position="1"/>
        <end position="22"/>
    </location>
</feature>
<dbReference type="AlphaFoldDB" id="A0A9D4TAV2"/>
<feature type="domain" description="RING-CH-type" evidence="11">
    <location>
        <begin position="412"/>
        <end position="472"/>
    </location>
</feature>
<evidence type="ECO:0000256" key="9">
    <source>
        <dbReference type="ARBA" id="ARBA00023136"/>
    </source>
</evidence>
<dbReference type="InterPro" id="IPR013083">
    <property type="entry name" value="Znf_RING/FYVE/PHD"/>
</dbReference>